<accession>A0ABV8DCU9</accession>
<dbReference type="Proteomes" id="UP001595693">
    <property type="component" value="Unassembled WGS sequence"/>
</dbReference>
<evidence type="ECO:0000313" key="4">
    <source>
        <dbReference type="Proteomes" id="UP001595693"/>
    </source>
</evidence>
<keyword evidence="1" id="KW-0175">Coiled coil</keyword>
<feature type="transmembrane region" description="Helical" evidence="2">
    <location>
        <begin position="179"/>
        <end position="202"/>
    </location>
</feature>
<evidence type="ECO:0000256" key="1">
    <source>
        <dbReference type="SAM" id="Coils"/>
    </source>
</evidence>
<evidence type="ECO:0000313" key="3">
    <source>
        <dbReference type="EMBL" id="MFC3936052.1"/>
    </source>
</evidence>
<proteinExistence type="predicted"/>
<protein>
    <submittedName>
        <fullName evidence="3">PilN domain-containing protein</fullName>
    </submittedName>
</protein>
<organism evidence="3 4">
    <name type="scientific">Acidovorax facilis</name>
    <dbReference type="NCBI Taxonomy" id="12917"/>
    <lineage>
        <taxon>Bacteria</taxon>
        <taxon>Pseudomonadati</taxon>
        <taxon>Pseudomonadota</taxon>
        <taxon>Betaproteobacteria</taxon>
        <taxon>Burkholderiales</taxon>
        <taxon>Comamonadaceae</taxon>
        <taxon>Acidovorax</taxon>
    </lineage>
</organism>
<keyword evidence="2" id="KW-1133">Transmembrane helix</keyword>
<reference evidence="4" key="1">
    <citation type="journal article" date="2019" name="Int. J. Syst. Evol. Microbiol.">
        <title>The Global Catalogue of Microorganisms (GCM) 10K type strain sequencing project: providing services to taxonomists for standard genome sequencing and annotation.</title>
        <authorList>
            <consortium name="The Broad Institute Genomics Platform"/>
            <consortium name="The Broad Institute Genome Sequencing Center for Infectious Disease"/>
            <person name="Wu L."/>
            <person name="Ma J."/>
        </authorList>
    </citation>
    <scope>NUCLEOTIDE SEQUENCE [LARGE SCALE GENOMIC DNA]</scope>
    <source>
        <strain evidence="4">CCUG 2113</strain>
    </source>
</reference>
<name>A0ABV8DCU9_9BURK</name>
<feature type="coiled-coil region" evidence="1">
    <location>
        <begin position="221"/>
        <end position="248"/>
    </location>
</feature>
<dbReference type="RefSeq" id="WP_055396812.1">
    <property type="nucleotide sequence ID" value="NZ_JAMXAX010000016.1"/>
</dbReference>
<sequence length="333" mass="36973">MTGWGQLSLRAQKTLDRMAWGFGDLKRVLMEHGAWPAVASAAIASDGGRWTITGTRARKRANNRKASSLLVPESGCLWGTVQLPDMPRRSLAGGVEEALWRVSPMPPEQIVAAWWAEPQAQGGWMVEWGMCRRNTLAEQMAQHGFAENAPVYLMRQGRALPVRTAAWQKQYNRQRWMDWLGVGLVLVLLAALSLPALMPLVLKRQAVVRAVEHVNMLEPKAAPLRQKMDELRRQAELAEELRKNISTDLPLASVVDALSAAIPADTWLDRIEVNGSEIRITGLTANATELIGHLGRQPGLVDVRATGANVRDGTLNKERFTFEMRWRGEGAKP</sequence>
<keyword evidence="2" id="KW-0472">Membrane</keyword>
<gene>
    <name evidence="3" type="ORF">ACFOW3_15680</name>
</gene>
<keyword evidence="4" id="KW-1185">Reference proteome</keyword>
<keyword evidence="2" id="KW-0812">Transmembrane</keyword>
<comment type="caution">
    <text evidence="3">The sequence shown here is derived from an EMBL/GenBank/DDBJ whole genome shotgun (WGS) entry which is preliminary data.</text>
</comment>
<dbReference type="InterPro" id="IPR007813">
    <property type="entry name" value="PilN"/>
</dbReference>
<evidence type="ECO:0000256" key="2">
    <source>
        <dbReference type="SAM" id="Phobius"/>
    </source>
</evidence>
<dbReference type="Pfam" id="PF05137">
    <property type="entry name" value="PilN"/>
    <property type="match status" value="1"/>
</dbReference>
<dbReference type="EMBL" id="JBHSAJ010000048">
    <property type="protein sequence ID" value="MFC3936052.1"/>
    <property type="molecule type" value="Genomic_DNA"/>
</dbReference>